<dbReference type="Gene3D" id="3.40.50.2300">
    <property type="match status" value="1"/>
</dbReference>
<evidence type="ECO:0000256" key="1">
    <source>
        <dbReference type="PROSITE-ProRule" id="PRU00169"/>
    </source>
</evidence>
<dbReference type="OrthoDB" id="546459at2759"/>
<feature type="compositionally biased region" description="Basic residues" evidence="2">
    <location>
        <begin position="152"/>
        <end position="161"/>
    </location>
</feature>
<dbReference type="EMBL" id="JAEHOC010000017">
    <property type="protein sequence ID" value="KAG2434025.1"/>
    <property type="molecule type" value="Genomic_DNA"/>
</dbReference>
<reference evidence="4" key="1">
    <citation type="journal article" date="2020" name="bioRxiv">
        <title>Comparative genomics of Chlamydomonas.</title>
        <authorList>
            <person name="Craig R.J."/>
            <person name="Hasan A.R."/>
            <person name="Ness R.W."/>
            <person name="Keightley P.D."/>
        </authorList>
    </citation>
    <scope>NUCLEOTIDE SEQUENCE</scope>
    <source>
        <strain evidence="4">SAG 7.73</strain>
    </source>
</reference>
<comment type="caution">
    <text evidence="1">Lacks conserved residue(s) required for the propagation of feature annotation.</text>
</comment>
<dbReference type="AlphaFoldDB" id="A0A835T7T7"/>
<dbReference type="Proteomes" id="UP000650467">
    <property type="component" value="Unassembled WGS sequence"/>
</dbReference>
<organism evidence="4 5">
    <name type="scientific">Chlamydomonas incerta</name>
    <dbReference type="NCBI Taxonomy" id="51695"/>
    <lineage>
        <taxon>Eukaryota</taxon>
        <taxon>Viridiplantae</taxon>
        <taxon>Chlorophyta</taxon>
        <taxon>core chlorophytes</taxon>
        <taxon>Chlorophyceae</taxon>
        <taxon>CS clade</taxon>
        <taxon>Chlamydomonadales</taxon>
        <taxon>Chlamydomonadaceae</taxon>
        <taxon>Chlamydomonas</taxon>
    </lineage>
</organism>
<feature type="domain" description="Response regulatory" evidence="3">
    <location>
        <begin position="1"/>
        <end position="81"/>
    </location>
</feature>
<evidence type="ECO:0000313" key="5">
    <source>
        <dbReference type="Proteomes" id="UP000650467"/>
    </source>
</evidence>
<protein>
    <recommendedName>
        <fullName evidence="3">Response regulatory domain-containing protein</fullName>
    </recommendedName>
</protein>
<evidence type="ECO:0000259" key="3">
    <source>
        <dbReference type="PROSITE" id="PS50110"/>
    </source>
</evidence>
<dbReference type="InterPro" id="IPR001789">
    <property type="entry name" value="Sig_transdc_resp-reg_receiver"/>
</dbReference>
<accession>A0A835T7T7</accession>
<evidence type="ECO:0000256" key="2">
    <source>
        <dbReference type="SAM" id="MobiDB-lite"/>
    </source>
</evidence>
<dbReference type="SUPFAM" id="SSF52172">
    <property type="entry name" value="CheY-like"/>
    <property type="match status" value="1"/>
</dbReference>
<evidence type="ECO:0000313" key="4">
    <source>
        <dbReference type="EMBL" id="KAG2434025.1"/>
    </source>
</evidence>
<keyword evidence="5" id="KW-1185">Reference proteome</keyword>
<comment type="caution">
    <text evidence="4">The sequence shown here is derived from an EMBL/GenBank/DDBJ whole genome shotgun (WGS) entry which is preliminary data.</text>
</comment>
<dbReference type="GO" id="GO:0000160">
    <property type="term" value="P:phosphorelay signal transduction system"/>
    <property type="evidence" value="ECO:0007669"/>
    <property type="project" value="InterPro"/>
</dbReference>
<name>A0A835T7T7_CHLIN</name>
<dbReference type="PROSITE" id="PS50110">
    <property type="entry name" value="RESPONSE_REGULATORY"/>
    <property type="match status" value="1"/>
</dbReference>
<sequence>MPVADGWAATKGMRELDAARAMSGSEQQLQVPVVVCTASCLDDLVEGGETVAQRALTLGANGAVRKPLTTKAVLALLDEYAPRWRAAMEQQQQLQQHAAIGGSSPISPDASGKAPVPVIFPVAARADAFVVPHGRGTHAEHHSWSGMPAHHNAPHHHHHQSHAPASRQQRSAECRCTSVSGVCCAGVCLCGGAPRPAPAAAAPPPAGAGRRFLQLGGSGGPLDGRTLRFCTSHDLGAGASSAASHRQQARQYAQQLLLKRCGRSHRDLSRARPDCLDGDSAAAAASAHAQATASAQQRRMSFDVAAMSWMMAARRSTSPGYSRPTGVAPPANVVVTAAALG</sequence>
<dbReference type="InterPro" id="IPR011006">
    <property type="entry name" value="CheY-like_superfamily"/>
</dbReference>
<feature type="region of interest" description="Disordered" evidence="2">
    <location>
        <begin position="135"/>
        <end position="166"/>
    </location>
</feature>
<gene>
    <name evidence="4" type="ORF">HXX76_007754</name>
</gene>
<proteinExistence type="predicted"/>